<dbReference type="SMART" id="SM00382">
    <property type="entry name" value="AAA"/>
    <property type="match status" value="1"/>
</dbReference>
<evidence type="ECO:0000256" key="3">
    <source>
        <dbReference type="ARBA" id="ARBA00022741"/>
    </source>
</evidence>
<reference evidence="7 8" key="1">
    <citation type="journal article" date="2019" name="Int. J. Syst. Evol. Microbiol.">
        <title>The Global Catalogue of Microorganisms (GCM) 10K type strain sequencing project: providing services to taxonomists for standard genome sequencing and annotation.</title>
        <authorList>
            <consortium name="The Broad Institute Genomics Platform"/>
            <consortium name="The Broad Institute Genome Sequencing Center for Infectious Disease"/>
            <person name="Wu L."/>
            <person name="Ma J."/>
        </authorList>
    </citation>
    <scope>NUCLEOTIDE SEQUENCE [LARGE SCALE GENOMIC DNA]</scope>
    <source>
        <strain evidence="7 8">JCM 16009</strain>
    </source>
</reference>
<dbReference type="PROSITE" id="PS50893">
    <property type="entry name" value="ABC_TRANSPORTER_2"/>
    <property type="match status" value="1"/>
</dbReference>
<dbReference type="Gene3D" id="3.40.50.300">
    <property type="entry name" value="P-loop containing nucleotide triphosphate hydrolases"/>
    <property type="match status" value="1"/>
</dbReference>
<dbReference type="InterPro" id="IPR052156">
    <property type="entry name" value="BCAA_Transport_ATP-bd_LivF"/>
</dbReference>
<dbReference type="InterPro" id="IPR017871">
    <property type="entry name" value="ABC_transporter-like_CS"/>
</dbReference>
<dbReference type="PANTHER" id="PTHR43820">
    <property type="entry name" value="HIGH-AFFINITY BRANCHED-CHAIN AMINO ACID TRANSPORT ATP-BINDING PROTEIN LIVF"/>
    <property type="match status" value="1"/>
</dbReference>
<keyword evidence="8" id="KW-1185">Reference proteome</keyword>
<evidence type="ECO:0000256" key="4">
    <source>
        <dbReference type="ARBA" id="ARBA00022840"/>
    </source>
</evidence>
<dbReference type="SUPFAM" id="SSF52540">
    <property type="entry name" value="P-loop containing nucleoside triphosphate hydrolases"/>
    <property type="match status" value="1"/>
</dbReference>
<dbReference type="Pfam" id="PF00005">
    <property type="entry name" value="ABC_tran"/>
    <property type="match status" value="1"/>
</dbReference>
<evidence type="ECO:0000256" key="2">
    <source>
        <dbReference type="ARBA" id="ARBA00022448"/>
    </source>
</evidence>
<keyword evidence="2" id="KW-0813">Transport</keyword>
<evidence type="ECO:0000256" key="1">
    <source>
        <dbReference type="ARBA" id="ARBA00005417"/>
    </source>
</evidence>
<organism evidence="7 8">
    <name type="scientific">Pseudonocardia ailaonensis</name>
    <dbReference type="NCBI Taxonomy" id="367279"/>
    <lineage>
        <taxon>Bacteria</taxon>
        <taxon>Bacillati</taxon>
        <taxon>Actinomycetota</taxon>
        <taxon>Actinomycetes</taxon>
        <taxon>Pseudonocardiales</taxon>
        <taxon>Pseudonocardiaceae</taxon>
        <taxon>Pseudonocardia</taxon>
    </lineage>
</organism>
<keyword evidence="4 7" id="KW-0067">ATP-binding</keyword>
<dbReference type="PANTHER" id="PTHR43820:SF4">
    <property type="entry name" value="HIGH-AFFINITY BRANCHED-CHAIN AMINO ACID TRANSPORT ATP-BINDING PROTEIN LIVF"/>
    <property type="match status" value="1"/>
</dbReference>
<gene>
    <name evidence="7" type="ORF">GCM10009836_36880</name>
</gene>
<feature type="domain" description="ABC transporter" evidence="6">
    <location>
        <begin position="2"/>
        <end position="233"/>
    </location>
</feature>
<comment type="similarity">
    <text evidence="1">Belongs to the ABC transporter superfamily.</text>
</comment>
<protein>
    <submittedName>
        <fullName evidence="7">ABC transporter ATP-binding protein</fullName>
    </submittedName>
</protein>
<dbReference type="RefSeq" id="WP_344418237.1">
    <property type="nucleotide sequence ID" value="NZ_BAAAQK010000009.1"/>
</dbReference>
<keyword evidence="3" id="KW-0547">Nucleotide-binding</keyword>
<dbReference type="CDD" id="cd03224">
    <property type="entry name" value="ABC_TM1139_LivF_branched"/>
    <property type="match status" value="1"/>
</dbReference>
<evidence type="ECO:0000259" key="6">
    <source>
        <dbReference type="PROSITE" id="PS50893"/>
    </source>
</evidence>
<dbReference type="InterPro" id="IPR003439">
    <property type="entry name" value="ABC_transporter-like_ATP-bd"/>
</dbReference>
<name>A0ABN2N5B3_9PSEU</name>
<dbReference type="GO" id="GO:0005524">
    <property type="term" value="F:ATP binding"/>
    <property type="evidence" value="ECO:0007669"/>
    <property type="project" value="UniProtKB-KW"/>
</dbReference>
<comment type="caution">
    <text evidence="7">The sequence shown here is derived from an EMBL/GenBank/DDBJ whole genome shotgun (WGS) entry which is preliminary data.</text>
</comment>
<sequence length="251" mass="26045">MLDISSLACSYGRVEAVRDISLRARPGEITLVLGANGAGKTTMMNAVAGLLKPAAGTVRLGEEDLTGLPPHVVVRHGLALVPEGRRIFGPMTVAENLRLGGYLRQGARLREVLARVHEMFPVLHDRRDVAAGLLSGGEQQMLAFGRALMSEPTVLLLDEPSMGLAPVMTDVVLGKVAELAATGLGVLMVEQNADAGLDIADQVVAVARGSVVYSGDAADARNHASVLRAFLGEAALAPAAESGARDQGGEA</sequence>
<dbReference type="InterPro" id="IPR027417">
    <property type="entry name" value="P-loop_NTPase"/>
</dbReference>
<dbReference type="PROSITE" id="PS00211">
    <property type="entry name" value="ABC_TRANSPORTER_1"/>
    <property type="match status" value="1"/>
</dbReference>
<accession>A0ABN2N5B3</accession>
<dbReference type="InterPro" id="IPR003593">
    <property type="entry name" value="AAA+_ATPase"/>
</dbReference>
<evidence type="ECO:0000313" key="8">
    <source>
        <dbReference type="Proteomes" id="UP001500449"/>
    </source>
</evidence>
<dbReference type="Proteomes" id="UP001500449">
    <property type="component" value="Unassembled WGS sequence"/>
</dbReference>
<evidence type="ECO:0000256" key="5">
    <source>
        <dbReference type="ARBA" id="ARBA00022970"/>
    </source>
</evidence>
<evidence type="ECO:0000313" key="7">
    <source>
        <dbReference type="EMBL" id="GAA1853422.1"/>
    </source>
</evidence>
<dbReference type="EMBL" id="BAAAQK010000009">
    <property type="protein sequence ID" value="GAA1853422.1"/>
    <property type="molecule type" value="Genomic_DNA"/>
</dbReference>
<proteinExistence type="inferred from homology"/>
<keyword evidence="5" id="KW-0029">Amino-acid transport</keyword>